<organism evidence="1 2">
    <name type="scientific">Enterococcus faecalis TX4248</name>
    <dbReference type="NCBI Taxonomy" id="749495"/>
    <lineage>
        <taxon>Bacteria</taxon>
        <taxon>Bacillati</taxon>
        <taxon>Bacillota</taxon>
        <taxon>Bacilli</taxon>
        <taxon>Lactobacillales</taxon>
        <taxon>Enterococcaceae</taxon>
        <taxon>Enterococcus</taxon>
    </lineage>
</organism>
<dbReference type="AlphaFoldDB" id="A0A125W7L8"/>
<protein>
    <submittedName>
        <fullName evidence="1">Uncharacterized protein</fullName>
    </submittedName>
</protein>
<dbReference type="HOGENOM" id="CLU_3233167_0_0_9"/>
<reference evidence="1 2" key="1">
    <citation type="submission" date="2010-07" db="EMBL/GenBank/DDBJ databases">
        <authorList>
            <person name="Sid Ahmed O."/>
        </authorList>
    </citation>
    <scope>NUCLEOTIDE SEQUENCE [LARGE SCALE GENOMIC DNA]</scope>
    <source>
        <strain evidence="1 2">TX4248</strain>
    </source>
</reference>
<gene>
    <name evidence="1" type="ORF">HMPREF9498_01048</name>
</gene>
<comment type="caution">
    <text evidence="1">The sequence shown here is derived from an EMBL/GenBank/DDBJ whole genome shotgun (WGS) entry which is preliminary data.</text>
</comment>
<name>A0A125W7L8_ENTFL</name>
<sequence length="43" mass="5340">MNYRLTNKFSFFFMDKEKSPLIFRLRAVHFFMNNFLVKEVYVA</sequence>
<accession>A0A125W7L8</accession>
<dbReference type="EMBL" id="AEBR01000029">
    <property type="protein sequence ID" value="EFM83277.1"/>
    <property type="molecule type" value="Genomic_DNA"/>
</dbReference>
<evidence type="ECO:0000313" key="2">
    <source>
        <dbReference type="Proteomes" id="UP000004846"/>
    </source>
</evidence>
<dbReference type="Proteomes" id="UP000004846">
    <property type="component" value="Unassembled WGS sequence"/>
</dbReference>
<proteinExistence type="predicted"/>
<evidence type="ECO:0000313" key="1">
    <source>
        <dbReference type="EMBL" id="EFM83277.1"/>
    </source>
</evidence>